<dbReference type="PANTHER" id="PTHR22708:SF0">
    <property type="entry name" value="LEUCINE-RICH REPEAT-CONTAINING PROTEIN 56"/>
    <property type="match status" value="1"/>
</dbReference>
<evidence type="ECO:0000256" key="1">
    <source>
        <dbReference type="SAM" id="MobiDB-lite"/>
    </source>
</evidence>
<dbReference type="Proteomes" id="UP001470230">
    <property type="component" value="Unassembled WGS sequence"/>
</dbReference>
<proteinExistence type="predicted"/>
<reference evidence="2 3" key="1">
    <citation type="submission" date="2024-04" db="EMBL/GenBank/DDBJ databases">
        <title>Tritrichomonas musculus Genome.</title>
        <authorList>
            <person name="Alves-Ferreira E."/>
            <person name="Grigg M."/>
            <person name="Lorenzi H."/>
            <person name="Galac M."/>
        </authorList>
    </citation>
    <scope>NUCLEOTIDE SEQUENCE [LARGE SCALE GENOMIC DNA]</scope>
    <source>
        <strain evidence="2 3">EAF2021</strain>
    </source>
</reference>
<feature type="region of interest" description="Disordered" evidence="1">
    <location>
        <begin position="187"/>
        <end position="219"/>
    </location>
</feature>
<dbReference type="InterPro" id="IPR001611">
    <property type="entry name" value="Leu-rich_rpt"/>
</dbReference>
<evidence type="ECO:0000313" key="2">
    <source>
        <dbReference type="EMBL" id="KAK8875465.1"/>
    </source>
</evidence>
<dbReference type="Pfam" id="PF14580">
    <property type="entry name" value="LRR_9"/>
    <property type="match status" value="1"/>
</dbReference>
<evidence type="ECO:0000313" key="3">
    <source>
        <dbReference type="Proteomes" id="UP001470230"/>
    </source>
</evidence>
<dbReference type="SUPFAM" id="SSF52058">
    <property type="entry name" value="L domain-like"/>
    <property type="match status" value="1"/>
</dbReference>
<organism evidence="2 3">
    <name type="scientific">Tritrichomonas musculus</name>
    <dbReference type="NCBI Taxonomy" id="1915356"/>
    <lineage>
        <taxon>Eukaryota</taxon>
        <taxon>Metamonada</taxon>
        <taxon>Parabasalia</taxon>
        <taxon>Tritrichomonadida</taxon>
        <taxon>Tritrichomonadidae</taxon>
        <taxon>Tritrichomonas</taxon>
    </lineage>
</organism>
<name>A0ABR2JC81_9EUKA</name>
<dbReference type="Gene3D" id="3.80.10.10">
    <property type="entry name" value="Ribonuclease Inhibitor"/>
    <property type="match status" value="1"/>
</dbReference>
<dbReference type="PROSITE" id="PS51450">
    <property type="entry name" value="LRR"/>
    <property type="match status" value="2"/>
</dbReference>
<dbReference type="PANTHER" id="PTHR22708">
    <property type="entry name" value="LEUCINE-RICH REPEAT-CONTAINING PROTEIN 56"/>
    <property type="match status" value="1"/>
</dbReference>
<feature type="compositionally biased region" description="Basic and acidic residues" evidence="1">
    <location>
        <begin position="203"/>
        <end position="217"/>
    </location>
</feature>
<sequence>MLQNIILDNEYDPDIDDTESIFNYSGEKNFKQIKTLEAFADTTEMSLTFVGDFFPNLQKLRLNNSIIPSMRDISSSLVNLRFLSLAHCKLTNLDGIATISPRLEELYLAFNKITDIYELMSLNRLKVLDIEHNRIPDVDSVSFLNACQKLKALTLIGNPCSNSKTYRKDIMEKMPQIIYLDEKRLRPKTPKSKPTNLLITPKNGKEKDKDKDKENIHENLSSSTLQKKVVIKDFDVVNKSPCNIKSLSSKNQINDHSVPCIGLKSPLSTLKEIDDGNSIMTEQISDAVNNRPPSARAYIDPSLKKEFQSPIIHQRQLNPKKIVTPQFKRPFSAHKLTRSECTD</sequence>
<comment type="caution">
    <text evidence="2">The sequence shown here is derived from an EMBL/GenBank/DDBJ whole genome shotgun (WGS) entry which is preliminary data.</text>
</comment>
<gene>
    <name evidence="2" type="ORF">M9Y10_005631</name>
</gene>
<accession>A0ABR2JC81</accession>
<protein>
    <submittedName>
        <fullName evidence="2">Leucine-rich repeat-containing protein 56</fullName>
    </submittedName>
</protein>
<keyword evidence="3" id="KW-1185">Reference proteome</keyword>
<dbReference type="InterPro" id="IPR032675">
    <property type="entry name" value="LRR_dom_sf"/>
</dbReference>
<dbReference type="InterPro" id="IPR040091">
    <property type="entry name" value="LRRC56"/>
</dbReference>
<dbReference type="SMART" id="SM00365">
    <property type="entry name" value="LRR_SD22"/>
    <property type="match status" value="3"/>
</dbReference>
<dbReference type="EMBL" id="JAPFFF010000012">
    <property type="protein sequence ID" value="KAK8875465.1"/>
    <property type="molecule type" value="Genomic_DNA"/>
</dbReference>